<dbReference type="GO" id="GO:0019843">
    <property type="term" value="F:rRNA binding"/>
    <property type="evidence" value="ECO:0007669"/>
    <property type="project" value="UniProtKB-UniRule"/>
</dbReference>
<comment type="caution">
    <text evidence="12">The sequence shown here is derived from an EMBL/GenBank/DDBJ whole genome shotgun (WGS) entry which is preliminary data.</text>
</comment>
<gene>
    <name evidence="10 12" type="primary">rplA</name>
    <name evidence="12" type="ORF">P0M35_02430</name>
</gene>
<keyword evidence="5 10" id="KW-0810">Translation regulation</keyword>
<dbReference type="EMBL" id="JARGDL010000002">
    <property type="protein sequence ID" value="MDF1610991.1"/>
    <property type="molecule type" value="Genomic_DNA"/>
</dbReference>
<accession>A0AAE3NU82</accession>
<evidence type="ECO:0000256" key="6">
    <source>
        <dbReference type="ARBA" id="ARBA00022884"/>
    </source>
</evidence>
<dbReference type="GO" id="GO:0006417">
    <property type="term" value="P:regulation of translation"/>
    <property type="evidence" value="ECO:0007669"/>
    <property type="project" value="UniProtKB-KW"/>
</dbReference>
<dbReference type="GO" id="GO:0006412">
    <property type="term" value="P:translation"/>
    <property type="evidence" value="ECO:0007669"/>
    <property type="project" value="UniProtKB-UniRule"/>
</dbReference>
<dbReference type="HAMAP" id="MF_01318_B">
    <property type="entry name" value="Ribosomal_uL1_B"/>
    <property type="match status" value="1"/>
</dbReference>
<sequence>MKVSKRIKAINKIISKEKEYSLQEAIKILKENSKVKFTESLDCAIRLGVDPRHADQMVRGTVSLPHGTGKKVTVLVVAKGQAAQDALQAGAEYAGFEEYIEKIKNGWADVDVIIATPDVMGELGKLGRVLGPKGLMPNPKSGTVTQDVVKAVKEVKAGKIEFRVEKAGIVHASLGKLDFTVEQLTENAKAFLQTIMKLKPSSAKGQYVKSLYLSSTMGPGLKINKDETVFATKTE</sequence>
<organism evidence="12 13">
    <name type="scientific">Stygiobacter electus</name>
    <dbReference type="NCBI Taxonomy" id="3032292"/>
    <lineage>
        <taxon>Bacteria</taxon>
        <taxon>Pseudomonadati</taxon>
        <taxon>Ignavibacteriota</taxon>
        <taxon>Ignavibacteria</taxon>
        <taxon>Ignavibacteriales</taxon>
        <taxon>Melioribacteraceae</taxon>
        <taxon>Stygiobacter</taxon>
    </lineage>
</organism>
<evidence type="ECO:0000256" key="4">
    <source>
        <dbReference type="ARBA" id="ARBA00022730"/>
    </source>
</evidence>
<comment type="subunit">
    <text evidence="10">Part of the 50S ribosomal subunit.</text>
</comment>
<dbReference type="InterPro" id="IPR002143">
    <property type="entry name" value="Ribosomal_uL1"/>
</dbReference>
<comment type="similarity">
    <text evidence="1 10 11">Belongs to the universal ribosomal protein uL1 family.</text>
</comment>
<keyword evidence="13" id="KW-1185">Reference proteome</keyword>
<comment type="function">
    <text evidence="10">Binds directly to 23S rRNA. The L1 stalk is quite mobile in the ribosome, and is involved in E site tRNA release.</text>
</comment>
<name>A0AAE3NU82_9BACT</name>
<dbReference type="InterPro" id="IPR023674">
    <property type="entry name" value="Ribosomal_uL1-like"/>
</dbReference>
<dbReference type="CDD" id="cd00403">
    <property type="entry name" value="Ribosomal_L1"/>
    <property type="match status" value="1"/>
</dbReference>
<protein>
    <recommendedName>
        <fullName evidence="9 10">Large ribosomal subunit protein uL1</fullName>
    </recommendedName>
</protein>
<evidence type="ECO:0000256" key="10">
    <source>
        <dbReference type="HAMAP-Rule" id="MF_01318"/>
    </source>
</evidence>
<evidence type="ECO:0000256" key="3">
    <source>
        <dbReference type="ARBA" id="ARBA00022555"/>
    </source>
</evidence>
<dbReference type="Gene3D" id="3.40.50.790">
    <property type="match status" value="1"/>
</dbReference>
<dbReference type="GO" id="GO:0000049">
    <property type="term" value="F:tRNA binding"/>
    <property type="evidence" value="ECO:0007669"/>
    <property type="project" value="UniProtKB-KW"/>
</dbReference>
<evidence type="ECO:0000256" key="8">
    <source>
        <dbReference type="ARBA" id="ARBA00023274"/>
    </source>
</evidence>
<dbReference type="GO" id="GO:0015934">
    <property type="term" value="C:large ribosomal subunit"/>
    <property type="evidence" value="ECO:0007669"/>
    <property type="project" value="InterPro"/>
</dbReference>
<dbReference type="Pfam" id="PF00687">
    <property type="entry name" value="Ribosomal_L1"/>
    <property type="match status" value="1"/>
</dbReference>
<keyword evidence="8 10" id="KW-0687">Ribonucleoprotein</keyword>
<dbReference type="AlphaFoldDB" id="A0AAE3NU82"/>
<reference evidence="12" key="1">
    <citation type="submission" date="2023-03" db="EMBL/GenBank/DDBJ databases">
        <title>Stygiobacter electus gen. nov., sp. nov., facultatively anaerobic thermotolerant bacterium of the class Ignavibacteria from a well of Yessentuki mineral water deposit.</title>
        <authorList>
            <person name="Podosokorskaya O.A."/>
            <person name="Elcheninov A.G."/>
            <person name="Petrova N.F."/>
            <person name="Zavarzina D.G."/>
            <person name="Kublanov I.V."/>
            <person name="Merkel A.Y."/>
        </authorList>
    </citation>
    <scope>NUCLEOTIDE SEQUENCE</scope>
    <source>
        <strain evidence="12">09-Me</strain>
    </source>
</reference>
<dbReference type="InterPro" id="IPR005878">
    <property type="entry name" value="Ribosom_uL1_bac-type"/>
</dbReference>
<keyword evidence="4 10" id="KW-0699">rRNA-binding</keyword>
<evidence type="ECO:0000256" key="11">
    <source>
        <dbReference type="RuleBase" id="RU000659"/>
    </source>
</evidence>
<comment type="function">
    <text evidence="10">Protein L1 is also a translational repressor protein, it controls the translation of the L11 operon by binding to its mRNA.</text>
</comment>
<evidence type="ECO:0000256" key="1">
    <source>
        <dbReference type="ARBA" id="ARBA00010531"/>
    </source>
</evidence>
<dbReference type="PANTHER" id="PTHR36427">
    <property type="entry name" value="54S RIBOSOMAL PROTEIN L1, MITOCHONDRIAL"/>
    <property type="match status" value="1"/>
</dbReference>
<dbReference type="InterPro" id="IPR023673">
    <property type="entry name" value="Ribosomal_uL1_CS"/>
</dbReference>
<dbReference type="NCBIfam" id="TIGR01169">
    <property type="entry name" value="rplA_bact"/>
    <property type="match status" value="1"/>
</dbReference>
<dbReference type="PIRSF" id="PIRSF002155">
    <property type="entry name" value="Ribosomal_L1"/>
    <property type="match status" value="1"/>
</dbReference>
<dbReference type="InterPro" id="IPR028364">
    <property type="entry name" value="Ribosomal_uL1/biogenesis"/>
</dbReference>
<keyword evidence="2 10" id="KW-0678">Repressor</keyword>
<evidence type="ECO:0000313" key="13">
    <source>
        <dbReference type="Proteomes" id="UP001221302"/>
    </source>
</evidence>
<keyword evidence="7 10" id="KW-0689">Ribosomal protein</keyword>
<keyword evidence="6 10" id="KW-0694">RNA-binding</keyword>
<dbReference type="SUPFAM" id="SSF56808">
    <property type="entry name" value="Ribosomal protein L1"/>
    <property type="match status" value="1"/>
</dbReference>
<dbReference type="GO" id="GO:0003735">
    <property type="term" value="F:structural constituent of ribosome"/>
    <property type="evidence" value="ECO:0007669"/>
    <property type="project" value="InterPro"/>
</dbReference>
<dbReference type="RefSeq" id="WP_321534757.1">
    <property type="nucleotide sequence ID" value="NZ_JARGDL010000002.1"/>
</dbReference>
<dbReference type="PROSITE" id="PS01199">
    <property type="entry name" value="RIBOSOMAL_L1"/>
    <property type="match status" value="1"/>
</dbReference>
<evidence type="ECO:0000313" key="12">
    <source>
        <dbReference type="EMBL" id="MDF1610991.1"/>
    </source>
</evidence>
<dbReference type="Gene3D" id="3.30.190.20">
    <property type="match status" value="1"/>
</dbReference>
<evidence type="ECO:0000256" key="9">
    <source>
        <dbReference type="ARBA" id="ARBA00035241"/>
    </source>
</evidence>
<dbReference type="Proteomes" id="UP001221302">
    <property type="component" value="Unassembled WGS sequence"/>
</dbReference>
<proteinExistence type="inferred from homology"/>
<evidence type="ECO:0000256" key="2">
    <source>
        <dbReference type="ARBA" id="ARBA00022491"/>
    </source>
</evidence>
<evidence type="ECO:0000256" key="7">
    <source>
        <dbReference type="ARBA" id="ARBA00022980"/>
    </source>
</evidence>
<dbReference type="PANTHER" id="PTHR36427:SF3">
    <property type="entry name" value="LARGE RIBOSOMAL SUBUNIT PROTEIN UL1M"/>
    <property type="match status" value="1"/>
</dbReference>
<evidence type="ECO:0000256" key="5">
    <source>
        <dbReference type="ARBA" id="ARBA00022845"/>
    </source>
</evidence>
<keyword evidence="3 10" id="KW-0820">tRNA-binding</keyword>
<dbReference type="InterPro" id="IPR016095">
    <property type="entry name" value="Ribosomal_uL1_3-a/b-sand"/>
</dbReference>
<dbReference type="FunFam" id="3.40.50.790:FF:000001">
    <property type="entry name" value="50S ribosomal protein L1"/>
    <property type="match status" value="1"/>
</dbReference>